<dbReference type="SUPFAM" id="SSF88713">
    <property type="entry name" value="Glycoside hydrolase/deacetylase"/>
    <property type="match status" value="1"/>
</dbReference>
<dbReference type="EMBL" id="LSLI01000006">
    <property type="protein sequence ID" value="KXS33448.1"/>
    <property type="molecule type" value="Genomic_DNA"/>
</dbReference>
<dbReference type="PROSITE" id="PS51677">
    <property type="entry name" value="NODB"/>
    <property type="match status" value="1"/>
</dbReference>
<protein>
    <submittedName>
        <fullName evidence="2">Polysaccharide deacetylase</fullName>
    </submittedName>
</protein>
<organism evidence="2 3">
    <name type="scientific">Candidatus Gallionella acididurans</name>
    <dbReference type="NCBI Taxonomy" id="1796491"/>
    <lineage>
        <taxon>Bacteria</taxon>
        <taxon>Pseudomonadati</taxon>
        <taxon>Pseudomonadota</taxon>
        <taxon>Betaproteobacteria</taxon>
        <taxon>Nitrosomonadales</taxon>
        <taxon>Gallionellaceae</taxon>
        <taxon>Gallionella</taxon>
    </lineage>
</organism>
<gene>
    <name evidence="2" type="ORF">AWT59_0474</name>
</gene>
<dbReference type="GO" id="GO:0016810">
    <property type="term" value="F:hydrolase activity, acting on carbon-nitrogen (but not peptide) bonds"/>
    <property type="evidence" value="ECO:0007669"/>
    <property type="project" value="InterPro"/>
</dbReference>
<name>A0A139BX53_9PROT</name>
<evidence type="ECO:0000313" key="3">
    <source>
        <dbReference type="Proteomes" id="UP000070578"/>
    </source>
</evidence>
<reference evidence="2 3" key="2">
    <citation type="submission" date="2016-03" db="EMBL/GenBank/DDBJ databases">
        <title>New uncultured bacterium of the family Gallionellaceae from acid mine drainage: description and reconstruction of genome based on metagenomic analysis of microbial community.</title>
        <authorList>
            <person name="Kadnikov V."/>
            <person name="Ivasenko D."/>
            <person name="Beletsky A."/>
            <person name="Mardanov A."/>
            <person name="Danilova E."/>
            <person name="Pimenov N."/>
            <person name="Karnachuk O."/>
            <person name="Ravin N."/>
        </authorList>
    </citation>
    <scope>NUCLEOTIDE SEQUENCE [LARGE SCALE GENOMIC DNA]</scope>
    <source>
        <strain evidence="2">ShG14-8</strain>
    </source>
</reference>
<evidence type="ECO:0000259" key="1">
    <source>
        <dbReference type="PROSITE" id="PS51677"/>
    </source>
</evidence>
<dbReference type="AlphaFoldDB" id="A0A139BX53"/>
<dbReference type="Pfam" id="PF01522">
    <property type="entry name" value="Polysacc_deac_1"/>
    <property type="match status" value="1"/>
</dbReference>
<comment type="caution">
    <text evidence="2">The sequence shown here is derived from an EMBL/GenBank/DDBJ whole genome shotgun (WGS) entry which is preliminary data.</text>
</comment>
<dbReference type="Gene3D" id="3.20.20.370">
    <property type="entry name" value="Glycoside hydrolase/deacetylase"/>
    <property type="match status" value="1"/>
</dbReference>
<proteinExistence type="predicted"/>
<dbReference type="InterPro" id="IPR011330">
    <property type="entry name" value="Glyco_hydro/deAcase_b/a-brl"/>
</dbReference>
<sequence>MKLALKIDVDTYRGTREGVPRLIEVLQRHNAQATFFFSLGPDHTGRAIKRVFRPGFIGKVSRTSVVEHYGIKTLLYGTLLPSPDIGRKCADTMRMVKVAGFETGIHCYDHIRWQDYVADKDAEWTRRELQLAVDRYTEIFGEAPHAHAAAGWQMNRHALRMMQQLGFQYSSDTRGTHPFIPTWQAEIIACPQLPTTLPTLDELMNRDGITLENIAQHILQLTAEPSATGRTRAALAGDSADFGSGCEAGIPAPEGSAPPCHTGHVYTLHAELEGGKWLPIFEQLLQGWQEQGYELVSMQQYLQGLDIASLPRHEVVMREVEGRVGTLACQGEKS</sequence>
<dbReference type="Proteomes" id="UP000070578">
    <property type="component" value="Unassembled WGS sequence"/>
</dbReference>
<reference evidence="2 3" key="1">
    <citation type="submission" date="2016-02" db="EMBL/GenBank/DDBJ databases">
        <authorList>
            <person name="Wen L."/>
            <person name="He K."/>
            <person name="Yang H."/>
        </authorList>
    </citation>
    <scope>NUCLEOTIDE SEQUENCE [LARGE SCALE GENOMIC DNA]</scope>
    <source>
        <strain evidence="2">ShG14-8</strain>
    </source>
</reference>
<dbReference type="PATRIC" id="fig|1796491.3.peg.518"/>
<evidence type="ECO:0000313" key="2">
    <source>
        <dbReference type="EMBL" id="KXS33448.1"/>
    </source>
</evidence>
<accession>A0A139BX53</accession>
<dbReference type="InterPro" id="IPR002509">
    <property type="entry name" value="NODB_dom"/>
</dbReference>
<feature type="domain" description="NodB homology" evidence="1">
    <location>
        <begin position="1"/>
        <end position="296"/>
    </location>
</feature>
<dbReference type="GO" id="GO:0005975">
    <property type="term" value="P:carbohydrate metabolic process"/>
    <property type="evidence" value="ECO:0007669"/>
    <property type="project" value="InterPro"/>
</dbReference>